<evidence type="ECO:0000256" key="4">
    <source>
        <dbReference type="SAM" id="Phobius"/>
    </source>
</evidence>
<feature type="transmembrane region" description="Helical" evidence="4">
    <location>
        <begin position="206"/>
        <end position="223"/>
    </location>
</feature>
<feature type="transmembrane region" description="Helical" evidence="4">
    <location>
        <begin position="73"/>
        <end position="92"/>
    </location>
</feature>
<comment type="caution">
    <text evidence="6">The sequence shown here is derived from an EMBL/GenBank/DDBJ whole genome shotgun (WGS) entry which is preliminary data.</text>
</comment>
<dbReference type="GO" id="GO:0003677">
    <property type="term" value="F:DNA binding"/>
    <property type="evidence" value="ECO:0007669"/>
    <property type="project" value="UniProtKB-KW"/>
</dbReference>
<keyword evidence="7" id="KW-1185">Reference proteome</keyword>
<evidence type="ECO:0000256" key="1">
    <source>
        <dbReference type="ARBA" id="ARBA00023015"/>
    </source>
</evidence>
<dbReference type="SUPFAM" id="SSF46894">
    <property type="entry name" value="C-terminal effector domain of the bipartite response regulators"/>
    <property type="match status" value="1"/>
</dbReference>
<dbReference type="CDD" id="cd06170">
    <property type="entry name" value="LuxR_C_like"/>
    <property type="match status" value="1"/>
</dbReference>
<gene>
    <name evidence="6" type="ORF">HMPREF9451_01817</name>
</gene>
<dbReference type="InterPro" id="IPR000792">
    <property type="entry name" value="Tscrpt_reg_LuxR_C"/>
</dbReference>
<dbReference type="InterPro" id="IPR036388">
    <property type="entry name" value="WH-like_DNA-bd_sf"/>
</dbReference>
<dbReference type="GO" id="GO:0006355">
    <property type="term" value="P:regulation of DNA-templated transcription"/>
    <property type="evidence" value="ECO:0007669"/>
    <property type="project" value="InterPro"/>
</dbReference>
<evidence type="ECO:0000256" key="2">
    <source>
        <dbReference type="ARBA" id="ARBA00023125"/>
    </source>
</evidence>
<name>K0YJ83_9ACTN</name>
<dbReference type="RefSeq" id="WP_009139994.1">
    <property type="nucleotide sequence ID" value="NZ_JH815199.1"/>
</dbReference>
<feature type="transmembrane region" description="Helical" evidence="4">
    <location>
        <begin position="98"/>
        <end position="125"/>
    </location>
</feature>
<dbReference type="HOGENOM" id="CLU_027066_3_0_11"/>
<protein>
    <recommendedName>
        <fullName evidence="5">HTH luxR-type domain-containing protein</fullName>
    </recommendedName>
</protein>
<dbReference type="PANTHER" id="PTHR44688">
    <property type="entry name" value="DNA-BINDING TRANSCRIPTIONAL ACTIVATOR DEVR_DOSR"/>
    <property type="match status" value="1"/>
</dbReference>
<feature type="transmembrane region" description="Helical" evidence="4">
    <location>
        <begin position="316"/>
        <end position="340"/>
    </location>
</feature>
<dbReference type="Pfam" id="PF00196">
    <property type="entry name" value="GerE"/>
    <property type="match status" value="1"/>
</dbReference>
<sequence>MQQSKGKRALACAFGAVVLMGLYGWIQNSVLFPRFAEFFPVGRELDTAVRALLYVGVTLAAGNRPGILDAKTIAATSVIATASSTALIYASVVLQSAIMATAGIVFFEIGHIWIVVFYGLAICLLPTPRHTAIAAAFGIAASNLLEQAMGILPLEAGMTAMAALPLAALALSWMSASQYLARMQHASTPSDLEIAHPSAFLKPTHALFACILVFSIASGYALTLNEVDNAPNRSPLEWTVLLAVAVAIVLARKPGGEDALFSFSALLVIAGFLAAPFTFDSNAPMANALLRIGRNCFDILLWMTVAAIGKQNPFALLVALGIANAVRALGTIVGAIAGHTANDFVSLGGQEAHFITACALFVFIAFLWLGFRKFSFEETINGVESPEITTQHSAHEDSFEEKCAQIGTAHGLTERETEIFLCMARGRNVGFIQEHFVISRNTVKTHVKRIYKKLDVHSQQELIDLAESSAAPESQRV</sequence>
<organism evidence="6 7">
    <name type="scientific">Slackia piriformis YIT 12062</name>
    <dbReference type="NCBI Taxonomy" id="742818"/>
    <lineage>
        <taxon>Bacteria</taxon>
        <taxon>Bacillati</taxon>
        <taxon>Actinomycetota</taxon>
        <taxon>Coriobacteriia</taxon>
        <taxon>Eggerthellales</taxon>
        <taxon>Eggerthellaceae</taxon>
        <taxon>Slackia</taxon>
    </lineage>
</organism>
<feature type="transmembrane region" description="Helical" evidence="4">
    <location>
        <begin position="291"/>
        <end position="309"/>
    </location>
</feature>
<keyword evidence="4" id="KW-1133">Transmembrane helix</keyword>
<dbReference type="eggNOG" id="COG2197">
    <property type="taxonomic scope" value="Bacteria"/>
</dbReference>
<keyword evidence="3" id="KW-0804">Transcription</keyword>
<feature type="domain" description="HTH luxR-type" evidence="5">
    <location>
        <begin position="405"/>
        <end position="470"/>
    </location>
</feature>
<dbReference type="EMBL" id="ADMD01000009">
    <property type="protein sequence ID" value="EJZ83298.1"/>
    <property type="molecule type" value="Genomic_DNA"/>
</dbReference>
<accession>K0YJ83</accession>
<keyword evidence="2" id="KW-0238">DNA-binding</keyword>
<keyword evidence="4" id="KW-0472">Membrane</keyword>
<keyword evidence="1" id="KW-0805">Transcription regulation</keyword>
<reference evidence="6 7" key="1">
    <citation type="submission" date="2012-08" db="EMBL/GenBank/DDBJ databases">
        <title>The Genome Sequence of Slackia piriformis YIT 12062.</title>
        <authorList>
            <consortium name="The Broad Institute Genome Sequencing Platform"/>
            <person name="Earl A."/>
            <person name="Ward D."/>
            <person name="Feldgarden M."/>
            <person name="Gevers D."/>
            <person name="Morotomi M."/>
            <person name="Walker B."/>
            <person name="Young S.K."/>
            <person name="Zeng Q."/>
            <person name="Gargeya S."/>
            <person name="Fitzgerald M."/>
            <person name="Haas B."/>
            <person name="Abouelleil A."/>
            <person name="Alvarado L."/>
            <person name="Arachchi H.M."/>
            <person name="Berlin A.M."/>
            <person name="Chapman S.B."/>
            <person name="Goldberg J."/>
            <person name="Griggs A."/>
            <person name="Gujja S."/>
            <person name="Hansen M."/>
            <person name="Howarth C."/>
            <person name="Imamovic A."/>
            <person name="Larimer J."/>
            <person name="McCowen C."/>
            <person name="Montmayeur A."/>
            <person name="Murphy C."/>
            <person name="Neiman D."/>
            <person name="Pearson M."/>
            <person name="Priest M."/>
            <person name="Roberts A."/>
            <person name="Saif S."/>
            <person name="Shea T."/>
            <person name="Sisk P."/>
            <person name="Sykes S."/>
            <person name="Wortman J."/>
            <person name="Nusbaum C."/>
            <person name="Birren B."/>
        </authorList>
    </citation>
    <scope>NUCLEOTIDE SEQUENCE [LARGE SCALE GENOMIC DNA]</scope>
    <source>
        <strain evidence="6 7">YIT 12062</strain>
    </source>
</reference>
<dbReference type="InterPro" id="IPR016032">
    <property type="entry name" value="Sig_transdc_resp-reg_C-effctor"/>
</dbReference>
<dbReference type="PANTHER" id="PTHR44688:SF16">
    <property type="entry name" value="DNA-BINDING TRANSCRIPTIONAL ACTIVATOR DEVR_DOSR"/>
    <property type="match status" value="1"/>
</dbReference>
<evidence type="ECO:0000313" key="6">
    <source>
        <dbReference type="EMBL" id="EJZ83298.1"/>
    </source>
</evidence>
<dbReference type="SMART" id="SM00421">
    <property type="entry name" value="HTH_LUXR"/>
    <property type="match status" value="1"/>
</dbReference>
<evidence type="ECO:0000259" key="5">
    <source>
        <dbReference type="PROSITE" id="PS50043"/>
    </source>
</evidence>
<dbReference type="PATRIC" id="fig|742818.3.peg.1922"/>
<feature type="transmembrane region" description="Helical" evidence="4">
    <location>
        <begin position="235"/>
        <end position="252"/>
    </location>
</feature>
<proteinExistence type="predicted"/>
<evidence type="ECO:0000256" key="3">
    <source>
        <dbReference type="ARBA" id="ARBA00023163"/>
    </source>
</evidence>
<dbReference type="Proteomes" id="UP000006069">
    <property type="component" value="Unassembled WGS sequence"/>
</dbReference>
<dbReference type="Gene3D" id="1.10.10.10">
    <property type="entry name" value="Winged helix-like DNA-binding domain superfamily/Winged helix DNA-binding domain"/>
    <property type="match status" value="1"/>
</dbReference>
<dbReference type="PROSITE" id="PS50043">
    <property type="entry name" value="HTH_LUXR_2"/>
    <property type="match status" value="1"/>
</dbReference>
<dbReference type="AlphaFoldDB" id="K0YJ83"/>
<dbReference type="PRINTS" id="PR00038">
    <property type="entry name" value="HTHLUXR"/>
</dbReference>
<dbReference type="InParanoid" id="K0YJ83"/>
<feature type="transmembrane region" description="Helical" evidence="4">
    <location>
        <begin position="158"/>
        <end position="176"/>
    </location>
</feature>
<keyword evidence="4" id="KW-0812">Transmembrane</keyword>
<feature type="transmembrane region" description="Helical" evidence="4">
    <location>
        <begin position="352"/>
        <end position="371"/>
    </location>
</feature>
<feature type="transmembrane region" description="Helical" evidence="4">
    <location>
        <begin position="259"/>
        <end position="279"/>
    </location>
</feature>
<evidence type="ECO:0000313" key="7">
    <source>
        <dbReference type="Proteomes" id="UP000006069"/>
    </source>
</evidence>
<dbReference type="OrthoDB" id="161302at2"/>